<protein>
    <submittedName>
        <fullName evidence="2">Uncharacterized protein</fullName>
    </submittedName>
</protein>
<comment type="caution">
    <text evidence="2">The sequence shown here is derived from an EMBL/GenBank/DDBJ whole genome shotgun (WGS) entry which is preliminary data.</text>
</comment>
<keyword evidence="3" id="KW-1185">Reference proteome</keyword>
<keyword evidence="1" id="KW-0472">Membrane</keyword>
<evidence type="ECO:0000313" key="2">
    <source>
        <dbReference type="EMBL" id="KAJ9543929.1"/>
    </source>
</evidence>
<gene>
    <name evidence="2" type="ORF">OSB04_023636</name>
</gene>
<reference evidence="2" key="1">
    <citation type="submission" date="2023-03" db="EMBL/GenBank/DDBJ databases">
        <title>Chromosome-scale reference genome and RAD-based genetic map of yellow starthistle (Centaurea solstitialis) reveal putative structural variation and QTLs associated with invader traits.</title>
        <authorList>
            <person name="Reatini B."/>
            <person name="Cang F.A."/>
            <person name="Jiang Q."/>
            <person name="Mckibben M.T.W."/>
            <person name="Barker M.S."/>
            <person name="Rieseberg L.H."/>
            <person name="Dlugosch K.M."/>
        </authorList>
    </citation>
    <scope>NUCLEOTIDE SEQUENCE</scope>
    <source>
        <strain evidence="2">CAN-66</strain>
        <tissue evidence="2">Leaf</tissue>
    </source>
</reference>
<dbReference type="Proteomes" id="UP001172457">
    <property type="component" value="Chromosome 6"/>
</dbReference>
<evidence type="ECO:0000256" key="1">
    <source>
        <dbReference type="SAM" id="Phobius"/>
    </source>
</evidence>
<evidence type="ECO:0000313" key="3">
    <source>
        <dbReference type="Proteomes" id="UP001172457"/>
    </source>
</evidence>
<sequence>MRQAQYSCERKISSNDQFIMSVNLSSTQKTRYTSMKKLLLGLMTTAKKLRHYFESHHIIVVTNYPLKTSGDRQMAPGRFLLNTSLLLQFRTCKFESVYTRYDTGKIRSSRVRVQVVPIRCGNRSSIIRRCTVGIMSMTTIAFVFVMFSE</sequence>
<organism evidence="2 3">
    <name type="scientific">Centaurea solstitialis</name>
    <name type="common">yellow star-thistle</name>
    <dbReference type="NCBI Taxonomy" id="347529"/>
    <lineage>
        <taxon>Eukaryota</taxon>
        <taxon>Viridiplantae</taxon>
        <taxon>Streptophyta</taxon>
        <taxon>Embryophyta</taxon>
        <taxon>Tracheophyta</taxon>
        <taxon>Spermatophyta</taxon>
        <taxon>Magnoliopsida</taxon>
        <taxon>eudicotyledons</taxon>
        <taxon>Gunneridae</taxon>
        <taxon>Pentapetalae</taxon>
        <taxon>asterids</taxon>
        <taxon>campanulids</taxon>
        <taxon>Asterales</taxon>
        <taxon>Asteraceae</taxon>
        <taxon>Carduoideae</taxon>
        <taxon>Cardueae</taxon>
        <taxon>Centaureinae</taxon>
        <taxon>Centaurea</taxon>
    </lineage>
</organism>
<accession>A0AA38SJL4</accession>
<name>A0AA38SJL4_9ASTR</name>
<dbReference type="AlphaFoldDB" id="A0AA38SJL4"/>
<feature type="transmembrane region" description="Helical" evidence="1">
    <location>
        <begin position="126"/>
        <end position="147"/>
    </location>
</feature>
<proteinExistence type="predicted"/>
<dbReference type="EMBL" id="JARYMX010000006">
    <property type="protein sequence ID" value="KAJ9543929.1"/>
    <property type="molecule type" value="Genomic_DNA"/>
</dbReference>
<keyword evidence="1" id="KW-0812">Transmembrane</keyword>
<keyword evidence="1" id="KW-1133">Transmembrane helix</keyword>